<reference evidence="8 9" key="1">
    <citation type="journal article" date="2014" name="Nat. Commun.">
        <title>Klebsormidium flaccidum genome reveals primary factors for plant terrestrial adaptation.</title>
        <authorList>
            <person name="Hori K."/>
            <person name="Maruyama F."/>
            <person name="Fujisawa T."/>
            <person name="Togashi T."/>
            <person name="Yamamoto N."/>
            <person name="Seo M."/>
            <person name="Sato S."/>
            <person name="Yamada T."/>
            <person name="Mori H."/>
            <person name="Tajima N."/>
            <person name="Moriyama T."/>
            <person name="Ikeuchi M."/>
            <person name="Watanabe M."/>
            <person name="Wada H."/>
            <person name="Kobayashi K."/>
            <person name="Saito M."/>
            <person name="Masuda T."/>
            <person name="Sasaki-Sekimoto Y."/>
            <person name="Mashiguchi K."/>
            <person name="Awai K."/>
            <person name="Shimojima M."/>
            <person name="Masuda S."/>
            <person name="Iwai M."/>
            <person name="Nobusawa T."/>
            <person name="Narise T."/>
            <person name="Kondo S."/>
            <person name="Saito H."/>
            <person name="Sato R."/>
            <person name="Murakawa M."/>
            <person name="Ihara Y."/>
            <person name="Oshima-Yamada Y."/>
            <person name="Ohtaka K."/>
            <person name="Satoh M."/>
            <person name="Sonobe K."/>
            <person name="Ishii M."/>
            <person name="Ohtani R."/>
            <person name="Kanamori-Sato M."/>
            <person name="Honoki R."/>
            <person name="Miyazaki D."/>
            <person name="Mochizuki H."/>
            <person name="Umetsu J."/>
            <person name="Higashi K."/>
            <person name="Shibata D."/>
            <person name="Kamiya Y."/>
            <person name="Sato N."/>
            <person name="Nakamura Y."/>
            <person name="Tabata S."/>
            <person name="Ida S."/>
            <person name="Kurokawa K."/>
            <person name="Ohta H."/>
        </authorList>
    </citation>
    <scope>NUCLEOTIDE SEQUENCE [LARGE SCALE GENOMIC DNA]</scope>
    <source>
        <strain evidence="8 9">NIES-2285</strain>
    </source>
</reference>
<dbReference type="Pfam" id="PF01554">
    <property type="entry name" value="MatE"/>
    <property type="match status" value="2"/>
</dbReference>
<organism evidence="8 9">
    <name type="scientific">Klebsormidium nitens</name>
    <name type="common">Green alga</name>
    <name type="synonym">Ulothrix nitens</name>
    <dbReference type="NCBI Taxonomy" id="105231"/>
    <lineage>
        <taxon>Eukaryota</taxon>
        <taxon>Viridiplantae</taxon>
        <taxon>Streptophyta</taxon>
        <taxon>Klebsormidiophyceae</taxon>
        <taxon>Klebsormidiales</taxon>
        <taxon>Klebsormidiaceae</taxon>
        <taxon>Klebsormidium</taxon>
    </lineage>
</organism>
<feature type="transmembrane region" description="Helical" evidence="6">
    <location>
        <begin position="458"/>
        <end position="480"/>
    </location>
</feature>
<dbReference type="InterPro" id="IPR045069">
    <property type="entry name" value="MATE_euk"/>
</dbReference>
<dbReference type="OrthoDB" id="2126698at2759"/>
<evidence type="ECO:0000256" key="5">
    <source>
        <dbReference type="ARBA" id="ARBA00023136"/>
    </source>
</evidence>
<feature type="transmembrane region" description="Helical" evidence="6">
    <location>
        <begin position="486"/>
        <end position="507"/>
    </location>
</feature>
<feature type="transmembrane region" description="Helical" evidence="6">
    <location>
        <begin position="309"/>
        <end position="333"/>
    </location>
</feature>
<proteinExistence type="inferred from homology"/>
<sequence>MKFRTADNIAQKSKPATPTFDLNPKVDSDAFWDGSDDGDGDREALLTSLETGAGLVMSADPEPDVAAYPAYPPRTEAFAELRRLLRMALPLLGVNALYSSQGIISMAFLGHLGRKELAGGALAISLGNICGDSIVIGMGIGLDPIMGQAFGAKQYHIVGHALQRGWAVLLTLSLPILVLWLNTEWILTSIGQHKDIAHQAGMYIRYLIPGLLVLCLRFPLRLFMKAQGSTFPVFICQLIPFLFFIPLCLLFVFVFRWGAFGIPLAQFVMSLCTLVMMATYICLSGLYKKTWDGFSFKIAFSNWGPFLRLGFPSMLSLCLEWWSFEILMLAAGLLPNPELAVSAMAVCFNISSVCFMVPVSLMNAVATRVSNELGAARPAAARLAAHVAMACAVCASVVFTSGLIGLRNKVPLLFSTDPGFVTLIAGLVPYFAVSQFLDMLQGPLGGVMRGVARPGVTATINMIAYYGVGLPSALLFAFYFRAGLKGMWMGQGAAQAFQTLLVLIFVLRTDWVKETKRARDTVAESSKVVVVKEKGFDVDEEKGLLGQEKK</sequence>
<dbReference type="GO" id="GO:0022857">
    <property type="term" value="F:transmembrane transporter activity"/>
    <property type="evidence" value="ECO:0000318"/>
    <property type="project" value="GO_Central"/>
</dbReference>
<comment type="similarity">
    <text evidence="2 6">Belongs to the multi antimicrobial extrusion (MATE) (TC 2.A.66.1) family.</text>
</comment>
<dbReference type="CDD" id="cd13132">
    <property type="entry name" value="MATE_eukaryotic"/>
    <property type="match status" value="1"/>
</dbReference>
<accession>A0A1Y1HNZ4</accession>
<evidence type="ECO:0000256" key="1">
    <source>
        <dbReference type="ARBA" id="ARBA00004141"/>
    </source>
</evidence>
<feature type="transmembrane region" description="Helical" evidence="6">
    <location>
        <begin position="88"/>
        <end position="109"/>
    </location>
</feature>
<evidence type="ECO:0000256" key="2">
    <source>
        <dbReference type="ARBA" id="ARBA00010199"/>
    </source>
</evidence>
<dbReference type="GO" id="GO:0042910">
    <property type="term" value="F:xenobiotic transmembrane transporter activity"/>
    <property type="evidence" value="ECO:0007669"/>
    <property type="project" value="InterPro"/>
</dbReference>
<dbReference type="OMA" id="AFFSNWQ"/>
<gene>
    <name evidence="8" type="ORF">KFL_000210050</name>
</gene>
<feature type="transmembrane region" description="Helical" evidence="6">
    <location>
        <begin position="418"/>
        <end position="437"/>
    </location>
</feature>
<keyword evidence="5 6" id="KW-0472">Membrane</keyword>
<evidence type="ECO:0000256" key="4">
    <source>
        <dbReference type="ARBA" id="ARBA00022989"/>
    </source>
</evidence>
<feature type="transmembrane region" description="Helical" evidence="6">
    <location>
        <begin position="383"/>
        <end position="406"/>
    </location>
</feature>
<evidence type="ECO:0000256" key="7">
    <source>
        <dbReference type="SAM" id="MobiDB-lite"/>
    </source>
</evidence>
<feature type="transmembrane region" description="Helical" evidence="6">
    <location>
        <begin position="267"/>
        <end position="288"/>
    </location>
</feature>
<keyword evidence="3 6" id="KW-0812">Transmembrane</keyword>
<feature type="transmembrane region" description="Helical" evidence="6">
    <location>
        <begin position="166"/>
        <end position="183"/>
    </location>
</feature>
<protein>
    <recommendedName>
        <fullName evidence="6">Protein DETOXIFICATION</fullName>
    </recommendedName>
    <alternativeName>
        <fullName evidence="6">Multidrug and toxic compound extrusion protein</fullName>
    </alternativeName>
</protein>
<feature type="transmembrane region" description="Helical" evidence="6">
    <location>
        <begin position="121"/>
        <end position="145"/>
    </location>
</feature>
<name>A0A1Y1HNZ4_KLENI</name>
<evidence type="ECO:0000256" key="6">
    <source>
        <dbReference type="RuleBase" id="RU004914"/>
    </source>
</evidence>
<dbReference type="GO" id="GO:0016020">
    <property type="term" value="C:membrane"/>
    <property type="evidence" value="ECO:0000318"/>
    <property type="project" value="GO_Central"/>
</dbReference>
<feature type="transmembrane region" description="Helical" evidence="6">
    <location>
        <begin position="203"/>
        <end position="220"/>
    </location>
</feature>
<evidence type="ECO:0000256" key="3">
    <source>
        <dbReference type="ARBA" id="ARBA00022692"/>
    </source>
</evidence>
<dbReference type="GO" id="GO:0015297">
    <property type="term" value="F:antiporter activity"/>
    <property type="evidence" value="ECO:0007669"/>
    <property type="project" value="InterPro"/>
</dbReference>
<evidence type="ECO:0000313" key="8">
    <source>
        <dbReference type="EMBL" id="GAQ78919.1"/>
    </source>
</evidence>
<dbReference type="EMBL" id="DF236970">
    <property type="protein sequence ID" value="GAQ78919.1"/>
    <property type="molecule type" value="Genomic_DNA"/>
</dbReference>
<keyword evidence="9" id="KW-1185">Reference proteome</keyword>
<dbReference type="Proteomes" id="UP000054558">
    <property type="component" value="Unassembled WGS sequence"/>
</dbReference>
<dbReference type="InterPro" id="IPR002528">
    <property type="entry name" value="MATE_fam"/>
</dbReference>
<dbReference type="NCBIfam" id="TIGR00797">
    <property type="entry name" value="matE"/>
    <property type="match status" value="1"/>
</dbReference>
<feature type="transmembrane region" description="Helical" evidence="6">
    <location>
        <begin position="232"/>
        <end position="255"/>
    </location>
</feature>
<keyword evidence="4 6" id="KW-1133">Transmembrane helix</keyword>
<comment type="subcellular location">
    <subcellularLocation>
        <location evidence="1">Membrane</location>
        <topology evidence="1">Multi-pass membrane protein</topology>
    </subcellularLocation>
</comment>
<feature type="transmembrane region" description="Helical" evidence="6">
    <location>
        <begin position="339"/>
        <end position="362"/>
    </location>
</feature>
<feature type="region of interest" description="Disordered" evidence="7">
    <location>
        <begin position="1"/>
        <end position="22"/>
    </location>
</feature>
<evidence type="ECO:0000313" key="9">
    <source>
        <dbReference type="Proteomes" id="UP000054558"/>
    </source>
</evidence>
<dbReference type="AlphaFoldDB" id="A0A1Y1HNZ4"/>
<dbReference type="PANTHER" id="PTHR11206">
    <property type="entry name" value="MULTIDRUG RESISTANCE PROTEIN"/>
    <property type="match status" value="1"/>
</dbReference>
<dbReference type="GO" id="GO:1990961">
    <property type="term" value="P:xenobiotic detoxification by transmembrane export across the plasma membrane"/>
    <property type="evidence" value="ECO:0007669"/>
    <property type="project" value="InterPro"/>
</dbReference>